<comment type="similarity">
    <text evidence="2">Belongs to the Fmt family.</text>
</comment>
<evidence type="ECO:0000256" key="7">
    <source>
        <dbReference type="ARBA" id="ARBA00048558"/>
    </source>
</evidence>
<name>W4V163_9FIRM</name>
<dbReference type="SUPFAM" id="SSF53328">
    <property type="entry name" value="Formyltransferase"/>
    <property type="match status" value="1"/>
</dbReference>
<feature type="domain" description="Formyl transferase C-terminal" evidence="8">
    <location>
        <begin position="70"/>
        <end position="167"/>
    </location>
</feature>
<dbReference type="InterPro" id="IPR036477">
    <property type="entry name" value="Formyl_transf_N_sf"/>
</dbReference>
<evidence type="ECO:0000256" key="5">
    <source>
        <dbReference type="ARBA" id="ARBA00022679"/>
    </source>
</evidence>
<proteinExistence type="inferred from homology"/>
<dbReference type="InterPro" id="IPR005793">
    <property type="entry name" value="Formyl_trans_C"/>
</dbReference>
<protein>
    <recommendedName>
        <fullName evidence="4">Methionyl-tRNA formyltransferase</fullName>
        <ecNumber evidence="3">2.1.2.9</ecNumber>
    </recommendedName>
</protein>
<sequence length="176" mass="19499">MYTDAGMDTGDMLLKAEIEIPEDMTAGELYSKLAQLGAQVLKDTVKKIEDGTLQRIPQPHDQATYAPIMDKSVGCIDWSKPARAVHNLVRGTNPWPVAFTYYKGQKMKVWVTSVLNEENHNSTPGAILKAGKEGLVVACGVGMILIKEVQFESSRRMTIEEYICGHRMDEGEILGQ</sequence>
<evidence type="ECO:0000256" key="2">
    <source>
        <dbReference type="ARBA" id="ARBA00010699"/>
    </source>
</evidence>
<comment type="function">
    <text evidence="1">Attaches a formyl group to the free amino group of methionyl-tRNA(fMet). The formyl group appears to play a dual role in the initiator identity of N-formylmethionyl-tRNA by promoting its recognition by IF2 and preventing the misappropriation of this tRNA by the elongation apparatus.</text>
</comment>
<evidence type="ECO:0000256" key="1">
    <source>
        <dbReference type="ARBA" id="ARBA00002606"/>
    </source>
</evidence>
<dbReference type="Pfam" id="PF02911">
    <property type="entry name" value="Formyl_trans_C"/>
    <property type="match status" value="1"/>
</dbReference>
<dbReference type="SUPFAM" id="SSF50486">
    <property type="entry name" value="FMT C-terminal domain-like"/>
    <property type="match status" value="1"/>
</dbReference>
<keyword evidence="6" id="KW-0648">Protein biosynthesis</keyword>
<evidence type="ECO:0000256" key="6">
    <source>
        <dbReference type="ARBA" id="ARBA00022917"/>
    </source>
</evidence>
<dbReference type="EC" id="2.1.2.9" evidence="3"/>
<gene>
    <name evidence="9" type="ORF">JCM21531_169</name>
</gene>
<dbReference type="Gene3D" id="3.10.25.10">
    <property type="entry name" value="Formyl transferase, C-terminal domain"/>
    <property type="match status" value="1"/>
</dbReference>
<keyword evidence="10" id="KW-1185">Reference proteome</keyword>
<dbReference type="Gene3D" id="3.40.50.170">
    <property type="entry name" value="Formyl transferase, N-terminal domain"/>
    <property type="match status" value="1"/>
</dbReference>
<evidence type="ECO:0000259" key="8">
    <source>
        <dbReference type="Pfam" id="PF02911"/>
    </source>
</evidence>
<reference evidence="9" key="1">
    <citation type="journal article" date="2014" name="Genome Announc.">
        <title>Draft Genome Sequence of Clostridium straminisolvens Strain JCM 21531T, Isolated from a Cellulose-Degrading Bacterial Community.</title>
        <authorList>
            <person name="Yuki M."/>
            <person name="Oshima K."/>
            <person name="Suda W."/>
            <person name="Sakamoto M."/>
            <person name="Kitamura K."/>
            <person name="Iida T."/>
            <person name="Hattori M."/>
            <person name="Ohkuma M."/>
        </authorList>
    </citation>
    <scope>NUCLEOTIDE SEQUENCE [LARGE SCALE GENOMIC DNA]</scope>
    <source>
        <strain evidence="9">JCM 21531</strain>
    </source>
</reference>
<dbReference type="InterPro" id="IPR037022">
    <property type="entry name" value="Formyl_trans_C_sf"/>
</dbReference>
<dbReference type="PANTHER" id="PTHR11138">
    <property type="entry name" value="METHIONYL-TRNA FORMYLTRANSFERASE"/>
    <property type="match status" value="1"/>
</dbReference>
<dbReference type="EMBL" id="BAVR01000002">
    <property type="protein sequence ID" value="GAE86842.1"/>
    <property type="molecule type" value="Genomic_DNA"/>
</dbReference>
<dbReference type="InterPro" id="IPR011034">
    <property type="entry name" value="Formyl_transferase-like_C_sf"/>
</dbReference>
<evidence type="ECO:0000313" key="9">
    <source>
        <dbReference type="EMBL" id="GAE86842.1"/>
    </source>
</evidence>
<comment type="catalytic activity">
    <reaction evidence="7">
        <text>L-methionyl-tRNA(fMet) + (6R)-10-formyltetrahydrofolate = N-formyl-L-methionyl-tRNA(fMet) + (6S)-5,6,7,8-tetrahydrofolate + H(+)</text>
        <dbReference type="Rhea" id="RHEA:24380"/>
        <dbReference type="Rhea" id="RHEA-COMP:9952"/>
        <dbReference type="Rhea" id="RHEA-COMP:9953"/>
        <dbReference type="ChEBI" id="CHEBI:15378"/>
        <dbReference type="ChEBI" id="CHEBI:57453"/>
        <dbReference type="ChEBI" id="CHEBI:78530"/>
        <dbReference type="ChEBI" id="CHEBI:78844"/>
        <dbReference type="ChEBI" id="CHEBI:195366"/>
        <dbReference type="EC" id="2.1.2.9"/>
    </reaction>
</comment>
<comment type="caution">
    <text evidence="9">The sequence shown here is derived from an EMBL/GenBank/DDBJ whole genome shotgun (WGS) entry which is preliminary data.</text>
</comment>
<organism evidence="9 10">
    <name type="scientific">Acetivibrio straminisolvens JCM 21531</name>
    <dbReference type="NCBI Taxonomy" id="1294263"/>
    <lineage>
        <taxon>Bacteria</taxon>
        <taxon>Bacillati</taxon>
        <taxon>Bacillota</taxon>
        <taxon>Clostridia</taxon>
        <taxon>Eubacteriales</taxon>
        <taxon>Oscillospiraceae</taxon>
        <taxon>Acetivibrio</taxon>
    </lineage>
</organism>
<dbReference type="AlphaFoldDB" id="W4V163"/>
<dbReference type="CDD" id="cd08704">
    <property type="entry name" value="Met_tRNA_FMT_C"/>
    <property type="match status" value="1"/>
</dbReference>
<dbReference type="InterPro" id="IPR044135">
    <property type="entry name" value="Met-tRNA-FMT_C"/>
</dbReference>
<dbReference type="GO" id="GO:0004479">
    <property type="term" value="F:methionyl-tRNA formyltransferase activity"/>
    <property type="evidence" value="ECO:0007669"/>
    <property type="project" value="UniProtKB-EC"/>
</dbReference>
<evidence type="ECO:0000256" key="3">
    <source>
        <dbReference type="ARBA" id="ARBA00012261"/>
    </source>
</evidence>
<dbReference type="PANTHER" id="PTHR11138:SF5">
    <property type="entry name" value="METHIONYL-TRNA FORMYLTRANSFERASE, MITOCHONDRIAL"/>
    <property type="match status" value="1"/>
</dbReference>
<keyword evidence="5 9" id="KW-0808">Transferase</keyword>
<evidence type="ECO:0000313" key="10">
    <source>
        <dbReference type="Proteomes" id="UP000019109"/>
    </source>
</evidence>
<dbReference type="STRING" id="1294263.JCM21531_169"/>
<dbReference type="GO" id="GO:0005829">
    <property type="term" value="C:cytosol"/>
    <property type="evidence" value="ECO:0007669"/>
    <property type="project" value="TreeGrafter"/>
</dbReference>
<accession>W4V163</accession>
<dbReference type="Proteomes" id="UP000019109">
    <property type="component" value="Unassembled WGS sequence"/>
</dbReference>
<evidence type="ECO:0000256" key="4">
    <source>
        <dbReference type="ARBA" id="ARBA00016014"/>
    </source>
</evidence>